<comment type="caution">
    <text evidence="3">The sequence shown here is derived from an EMBL/GenBank/DDBJ whole genome shotgun (WGS) entry which is preliminary data.</text>
</comment>
<dbReference type="Gene3D" id="1.10.630.10">
    <property type="entry name" value="Cytochrome P450"/>
    <property type="match status" value="1"/>
</dbReference>
<gene>
    <name evidence="3" type="ORF">B1C78_06660</name>
</gene>
<proteinExistence type="inferred from homology"/>
<dbReference type="InterPro" id="IPR036396">
    <property type="entry name" value="Cyt_P450_sf"/>
</dbReference>
<comment type="similarity">
    <text evidence="1">Belongs to the cytochrome P450 family.</text>
</comment>
<dbReference type="GO" id="GO:0020037">
    <property type="term" value="F:heme binding"/>
    <property type="evidence" value="ECO:0007669"/>
    <property type="project" value="InterPro"/>
</dbReference>
<dbReference type="PANTHER" id="PTHR24305">
    <property type="entry name" value="CYTOCHROME P450"/>
    <property type="match status" value="1"/>
</dbReference>
<dbReference type="Pfam" id="PF00067">
    <property type="entry name" value="p450"/>
    <property type="match status" value="1"/>
</dbReference>
<evidence type="ECO:0000256" key="1">
    <source>
        <dbReference type="ARBA" id="ARBA00010617"/>
    </source>
</evidence>
<evidence type="ECO:0000313" key="3">
    <source>
        <dbReference type="EMBL" id="OOG25393.1"/>
    </source>
</evidence>
<protein>
    <recommendedName>
        <fullName evidence="5">Cytochrome</fullName>
    </recommendedName>
</protein>
<dbReference type="SUPFAM" id="SSF48264">
    <property type="entry name" value="Cytochrome P450"/>
    <property type="match status" value="1"/>
</dbReference>
<reference evidence="3 4" key="1">
    <citation type="submission" date="2017-02" db="EMBL/GenBank/DDBJ databases">
        <title>Genomic diversity within the haloalkaliphilic genus Thioalkalivibrio.</title>
        <authorList>
            <person name="Ahn A.-C."/>
            <person name="Meier-Kolthoff J."/>
            <person name="Overmars L."/>
            <person name="Richter M."/>
            <person name="Woyke T."/>
            <person name="Sorokin D.Y."/>
            <person name="Muyzer G."/>
        </authorList>
    </citation>
    <scope>NUCLEOTIDE SEQUENCE [LARGE SCALE GENOMIC DNA]</scope>
    <source>
        <strain evidence="3 4">ALJD</strain>
    </source>
</reference>
<organism evidence="3 4">
    <name type="scientific">Thioalkalivibrio denitrificans</name>
    <dbReference type="NCBI Taxonomy" id="108003"/>
    <lineage>
        <taxon>Bacteria</taxon>
        <taxon>Pseudomonadati</taxon>
        <taxon>Pseudomonadota</taxon>
        <taxon>Gammaproteobacteria</taxon>
        <taxon>Chromatiales</taxon>
        <taxon>Ectothiorhodospiraceae</taxon>
        <taxon>Thioalkalivibrio</taxon>
    </lineage>
</organism>
<dbReference type="InterPro" id="IPR050121">
    <property type="entry name" value="Cytochrome_P450_monoxygenase"/>
</dbReference>
<evidence type="ECO:0000313" key="4">
    <source>
        <dbReference type="Proteomes" id="UP000189462"/>
    </source>
</evidence>
<dbReference type="AlphaFoldDB" id="A0A1V3NKC7"/>
<dbReference type="CDD" id="cd00302">
    <property type="entry name" value="cytochrome_P450"/>
    <property type="match status" value="1"/>
</dbReference>
<dbReference type="STRING" id="108003.B1C78_06660"/>
<dbReference type="Proteomes" id="UP000189462">
    <property type="component" value="Unassembled WGS sequence"/>
</dbReference>
<dbReference type="GO" id="GO:0016705">
    <property type="term" value="F:oxidoreductase activity, acting on paired donors, with incorporation or reduction of molecular oxygen"/>
    <property type="evidence" value="ECO:0007669"/>
    <property type="project" value="InterPro"/>
</dbReference>
<dbReference type="PANTHER" id="PTHR24305:SF166">
    <property type="entry name" value="CYTOCHROME P450 12A4, MITOCHONDRIAL-RELATED"/>
    <property type="match status" value="1"/>
</dbReference>
<sequence>MGSTLLIERLWRRSRADPGAVICRWARARSGRGGDIAVRIFRRAYLLVTSGESSRSILDPSPAKDGLPPGRSKRNAMSFLAPRALTIAPGQDWARLREFHERALAFDDGHPLAQRFLAQIRAAFSPPVRSSEDVRSAMAQVMLGIVPGVADPRLASDVQAMFEAVQSPVRRRLLGIRYRPIRRRLYGHLRSRVRQPLAADADNLLDLARNKDPPADEEEFIQQIPHWMFTFTGSGTDLLTRTLAMITSRPAVHRQALDELSAAGAPDQATTVGSLKYLEACLLETGRLFPPVRMTFHRSKDGEQEIIHYFPLLHRDPALGASVDAYRPERWLDPAGDAITGASSLFLRGPRSCPGQGLILFVCKAALAQQLGEIGMRVRTTRLSVDPLPVTFPESEAHFQPEGSHGD</sequence>
<evidence type="ECO:0000256" key="2">
    <source>
        <dbReference type="SAM" id="MobiDB-lite"/>
    </source>
</evidence>
<feature type="region of interest" description="Disordered" evidence="2">
    <location>
        <begin position="54"/>
        <end position="73"/>
    </location>
</feature>
<evidence type="ECO:0008006" key="5">
    <source>
        <dbReference type="Google" id="ProtNLM"/>
    </source>
</evidence>
<accession>A0A1V3NKC7</accession>
<dbReference type="GO" id="GO:0004497">
    <property type="term" value="F:monooxygenase activity"/>
    <property type="evidence" value="ECO:0007669"/>
    <property type="project" value="InterPro"/>
</dbReference>
<dbReference type="GO" id="GO:0005506">
    <property type="term" value="F:iron ion binding"/>
    <property type="evidence" value="ECO:0007669"/>
    <property type="project" value="InterPro"/>
</dbReference>
<dbReference type="EMBL" id="MVBK01000038">
    <property type="protein sequence ID" value="OOG25393.1"/>
    <property type="molecule type" value="Genomic_DNA"/>
</dbReference>
<name>A0A1V3NKC7_9GAMM</name>
<keyword evidence="4" id="KW-1185">Reference proteome</keyword>
<dbReference type="InterPro" id="IPR001128">
    <property type="entry name" value="Cyt_P450"/>
</dbReference>